<feature type="chain" id="PRO_5009750225" evidence="2">
    <location>
        <begin position="38"/>
        <end position="693"/>
    </location>
</feature>
<feature type="domain" description="BURP" evidence="3">
    <location>
        <begin position="466"/>
        <end position="686"/>
    </location>
</feature>
<protein>
    <submittedName>
        <fullName evidence="4">BURP3</fullName>
    </submittedName>
</protein>
<dbReference type="PANTHER" id="PTHR31236">
    <property type="entry name" value="BURP DOMAIN PROTEIN USPL1-LIKE"/>
    <property type="match status" value="1"/>
</dbReference>
<name>A0A096RPT1_MAIZE</name>
<dbReference type="InterPro" id="IPR004873">
    <property type="entry name" value="BURP_dom"/>
</dbReference>
<sequence length="693" mass="75828">MHTRATRYWRRGAMPGMDAFAAVSLLATLFLVRAAAAHPPAAAADAMTPTDYWRAVLPETPMPRAILDLLTTSTVGEGSRKVTTSNGYQGHDLRTVSTSYASQDGDNSWKATMSYGFQSGEGSRKVTTSYPYRGQDLRMVSTSYVSQDEDNSWKVSMPSRFQVGEGSRKVTTSNGYQGHDLRTVSTSYASQDGDNSWKATMSYGFQSGEGSRKVTTSYPYRGQDLRMVSTSYVSQDEDNSWKVSMPSRFQVGEGSRKVTTSNGYQGHDLRTVSTSYASQDGDNSWKATMSYGFQSGEGSRKVTTSYPYRGQDLRMVSTSYVSQDEDNSWKVSMPSRFQVGEGSRKLTTPFESQREDSRKATASYGIQDDEDTRKATTSYGIHGEDPRKATTSYGSQDEKGSRKVIMSYGSNGEDDPRKATTSYGIQDKEYPRKATTSYGVQGDIHHHDHAAVHIHSSGNKLVADVFFFHDVLRPGSVITPIIPPTITLPPLLPLREADALPFSTGRFADILAMFAPTTSDAMGEEIRSTLDTCENTRPLPGEKAACATSLESLARIPAVLLGTRNVRAFSGDMPTDPAGTSAKRGRYNVTAVQKLSESLTAAACHDLTYPYVVFYCHTTNPAATYLVKLAAQDGGTPDMEALVVCHLDTSLWSPRHPFLVAHSLKPGDDAVVCHFLSKLSIVWVPAGEQGWRA</sequence>
<dbReference type="EMBL" id="KT947125">
    <property type="protein sequence ID" value="AMR36676.1"/>
    <property type="molecule type" value="mRNA"/>
</dbReference>
<accession>A0A096RPT1</accession>
<keyword evidence="2" id="KW-0732">Signal</keyword>
<evidence type="ECO:0000256" key="1">
    <source>
        <dbReference type="SAM" id="MobiDB-lite"/>
    </source>
</evidence>
<feature type="signal peptide" evidence="2">
    <location>
        <begin position="1"/>
        <end position="37"/>
    </location>
</feature>
<evidence type="ECO:0000256" key="2">
    <source>
        <dbReference type="SAM" id="SignalP"/>
    </source>
</evidence>
<evidence type="ECO:0000259" key="3">
    <source>
        <dbReference type="PROSITE" id="PS51277"/>
    </source>
</evidence>
<reference evidence="4" key="1">
    <citation type="submission" date="2015-10" db="EMBL/GenBank/DDBJ databases">
        <authorList>
            <person name="Gilbert D.G."/>
        </authorList>
    </citation>
    <scope>NUCLEOTIDE SEQUENCE</scope>
</reference>
<dbReference type="Pfam" id="PF03181">
    <property type="entry name" value="BURP"/>
    <property type="match status" value="1"/>
</dbReference>
<dbReference type="PROSITE" id="PS51277">
    <property type="entry name" value="BURP"/>
    <property type="match status" value="1"/>
</dbReference>
<dbReference type="SMART" id="SM01045">
    <property type="entry name" value="BURP"/>
    <property type="match status" value="1"/>
</dbReference>
<dbReference type="AlphaFoldDB" id="A0A096RPT1"/>
<proteinExistence type="evidence at transcript level"/>
<feature type="region of interest" description="Disordered" evidence="1">
    <location>
        <begin position="334"/>
        <end position="401"/>
    </location>
</feature>
<dbReference type="PANTHER" id="PTHR31236:SF21">
    <property type="entry name" value="BURP DOMAIN-CONTAINING PROTEIN 11"/>
    <property type="match status" value="1"/>
</dbReference>
<dbReference type="InterPro" id="IPR044816">
    <property type="entry name" value="BURP"/>
</dbReference>
<evidence type="ECO:0000313" key="4">
    <source>
        <dbReference type="EMBL" id="AMR36676.1"/>
    </source>
</evidence>
<organism evidence="4">
    <name type="scientific">Zea mays</name>
    <name type="common">Maize</name>
    <dbReference type="NCBI Taxonomy" id="4577"/>
    <lineage>
        <taxon>Eukaryota</taxon>
        <taxon>Viridiplantae</taxon>
        <taxon>Streptophyta</taxon>
        <taxon>Embryophyta</taxon>
        <taxon>Tracheophyta</taxon>
        <taxon>Spermatophyta</taxon>
        <taxon>Magnoliopsida</taxon>
        <taxon>Liliopsida</taxon>
        <taxon>Poales</taxon>
        <taxon>Poaceae</taxon>
        <taxon>PACMAD clade</taxon>
        <taxon>Panicoideae</taxon>
        <taxon>Andropogonodae</taxon>
        <taxon>Andropogoneae</taxon>
        <taxon>Tripsacinae</taxon>
        <taxon>Zea</taxon>
    </lineage>
</organism>
<dbReference type="ExpressionAtlas" id="A0A096RPT1">
    <property type="expression patterns" value="baseline and differential"/>
</dbReference>